<name>K1PSE0_MAGGI</name>
<dbReference type="AlphaFoldDB" id="K1PSE0"/>
<dbReference type="HOGENOM" id="CLU_654268_0_0_1"/>
<accession>K1PSE0</accession>
<evidence type="ECO:0000313" key="2">
    <source>
        <dbReference type="EMBL" id="EKC19360.1"/>
    </source>
</evidence>
<protein>
    <submittedName>
        <fullName evidence="2">Uncharacterized protein</fullName>
    </submittedName>
</protein>
<proteinExistence type="predicted"/>
<dbReference type="EMBL" id="JH816220">
    <property type="protein sequence ID" value="EKC19360.1"/>
    <property type="molecule type" value="Genomic_DNA"/>
</dbReference>
<dbReference type="InParanoid" id="K1PSE0"/>
<reference evidence="2" key="1">
    <citation type="journal article" date="2012" name="Nature">
        <title>The oyster genome reveals stress adaptation and complexity of shell formation.</title>
        <authorList>
            <person name="Zhang G."/>
            <person name="Fang X."/>
            <person name="Guo X."/>
            <person name="Li L."/>
            <person name="Luo R."/>
            <person name="Xu F."/>
            <person name="Yang P."/>
            <person name="Zhang L."/>
            <person name="Wang X."/>
            <person name="Qi H."/>
            <person name="Xiong Z."/>
            <person name="Que H."/>
            <person name="Xie Y."/>
            <person name="Holland P.W."/>
            <person name="Paps J."/>
            <person name="Zhu Y."/>
            <person name="Wu F."/>
            <person name="Chen Y."/>
            <person name="Wang J."/>
            <person name="Peng C."/>
            <person name="Meng J."/>
            <person name="Yang L."/>
            <person name="Liu J."/>
            <person name="Wen B."/>
            <person name="Zhang N."/>
            <person name="Huang Z."/>
            <person name="Zhu Q."/>
            <person name="Feng Y."/>
            <person name="Mount A."/>
            <person name="Hedgecock D."/>
            <person name="Xu Z."/>
            <person name="Liu Y."/>
            <person name="Domazet-Loso T."/>
            <person name="Du Y."/>
            <person name="Sun X."/>
            <person name="Zhang S."/>
            <person name="Liu B."/>
            <person name="Cheng P."/>
            <person name="Jiang X."/>
            <person name="Li J."/>
            <person name="Fan D."/>
            <person name="Wang W."/>
            <person name="Fu W."/>
            <person name="Wang T."/>
            <person name="Wang B."/>
            <person name="Zhang J."/>
            <person name="Peng Z."/>
            <person name="Li Y."/>
            <person name="Li N."/>
            <person name="Wang J."/>
            <person name="Chen M."/>
            <person name="He Y."/>
            <person name="Tan F."/>
            <person name="Song X."/>
            <person name="Zheng Q."/>
            <person name="Huang R."/>
            <person name="Yang H."/>
            <person name="Du X."/>
            <person name="Chen L."/>
            <person name="Yang M."/>
            <person name="Gaffney P.M."/>
            <person name="Wang S."/>
            <person name="Luo L."/>
            <person name="She Z."/>
            <person name="Ming Y."/>
            <person name="Huang W."/>
            <person name="Zhang S."/>
            <person name="Huang B."/>
            <person name="Zhang Y."/>
            <person name="Qu T."/>
            <person name="Ni P."/>
            <person name="Miao G."/>
            <person name="Wang J."/>
            <person name="Wang Q."/>
            <person name="Steinberg C.E."/>
            <person name="Wang H."/>
            <person name="Li N."/>
            <person name="Qian L."/>
            <person name="Zhang G."/>
            <person name="Li Y."/>
            <person name="Yang H."/>
            <person name="Liu X."/>
            <person name="Wang J."/>
            <person name="Yin Y."/>
            <person name="Wang J."/>
        </authorList>
    </citation>
    <scope>NUCLEOTIDE SEQUENCE [LARGE SCALE GENOMIC DNA]</scope>
    <source>
        <strain evidence="2">05x7-T-G4-1.051#20</strain>
    </source>
</reference>
<gene>
    <name evidence="2" type="ORF">CGI_10008768</name>
</gene>
<evidence type="ECO:0000256" key="1">
    <source>
        <dbReference type="SAM" id="MobiDB-lite"/>
    </source>
</evidence>
<feature type="compositionally biased region" description="Polar residues" evidence="1">
    <location>
        <begin position="95"/>
        <end position="106"/>
    </location>
</feature>
<organism evidence="2">
    <name type="scientific">Magallana gigas</name>
    <name type="common">Pacific oyster</name>
    <name type="synonym">Crassostrea gigas</name>
    <dbReference type="NCBI Taxonomy" id="29159"/>
    <lineage>
        <taxon>Eukaryota</taxon>
        <taxon>Metazoa</taxon>
        <taxon>Spiralia</taxon>
        <taxon>Lophotrochozoa</taxon>
        <taxon>Mollusca</taxon>
        <taxon>Bivalvia</taxon>
        <taxon>Autobranchia</taxon>
        <taxon>Pteriomorphia</taxon>
        <taxon>Ostreida</taxon>
        <taxon>Ostreoidea</taxon>
        <taxon>Ostreidae</taxon>
        <taxon>Magallana</taxon>
    </lineage>
</organism>
<feature type="region of interest" description="Disordered" evidence="1">
    <location>
        <begin position="69"/>
        <end position="107"/>
    </location>
</feature>
<sequence>MIRHHQDVHGDIIRCNTCSYDLPSSRKYLMTRHFDQRHPGTKVCYTIHSRKEKRSSTSPTLLYKPRKISRYPSPKAKQHSTKQLSTRKQSCKEMGQTTRNSNCTNDISPLRSPSLSISLHGSPSLVNVYGLDDETVTFEPPRKVVRSSPTVSDLPPVKSHAFSSATTCVPAVSVVVPPASTSVSSVRNEVAVPSETAGVPQENVAFPVASVFAPFDESAMNLVSASSSTVMSPTSSFIASLGADFPLVSPLKDSVLSGSSAPLATSGSTSVETCPPATDYVLHLCQGSDLSKSSLDLSKDPRLFLAGAPSGIENTFVANMLRRANKEARRSAGCSVTWIPSSSCYVTKMEELRFPDGRTYRLTSTICPDPHYRVTMESATQTEESGNPSFTEARCIYPSDHKANHHPGVRRLIEDVYKLS</sequence>